<proteinExistence type="predicted"/>
<reference evidence="2" key="1">
    <citation type="submission" date="2021-03" db="EMBL/GenBank/DDBJ databases">
        <title>Acanthopleuribacteraceae sp. M133.</title>
        <authorList>
            <person name="Wang G."/>
        </authorList>
    </citation>
    <scope>NUCLEOTIDE SEQUENCE</scope>
    <source>
        <strain evidence="2">M133</strain>
    </source>
</reference>
<keyword evidence="3" id="KW-1185">Reference proteome</keyword>
<evidence type="ECO:0000313" key="2">
    <source>
        <dbReference type="EMBL" id="QTD48572.1"/>
    </source>
</evidence>
<dbReference type="KEGG" id="scor:J3U87_23575"/>
<accession>A0A8A4THC1</accession>
<dbReference type="InterPro" id="IPR045608">
    <property type="entry name" value="Trypco2"/>
</dbReference>
<dbReference type="Pfam" id="PF19631">
    <property type="entry name" value="Trypco2"/>
    <property type="match status" value="1"/>
</dbReference>
<dbReference type="AlphaFoldDB" id="A0A8A4THC1"/>
<dbReference type="RefSeq" id="WP_237378226.1">
    <property type="nucleotide sequence ID" value="NZ_CP071793.1"/>
</dbReference>
<sequence length="111" mass="12140">MENSSETETAIPLSNMVQALRSELEKAIEKGANQNIRFGIRTIELELKVAVTHDTKAKGGFKFLVVDAGADYNYKKETIQTIKLVLEPPVDTESASGRVLLNDTKSGDGPF</sequence>
<feature type="domain" description="Trypsin-co-occurring" evidence="1">
    <location>
        <begin position="11"/>
        <end position="88"/>
    </location>
</feature>
<evidence type="ECO:0000313" key="3">
    <source>
        <dbReference type="Proteomes" id="UP000663929"/>
    </source>
</evidence>
<protein>
    <recommendedName>
        <fullName evidence="1">Trypsin-co-occurring domain-containing protein</fullName>
    </recommendedName>
</protein>
<dbReference type="EMBL" id="CP071793">
    <property type="protein sequence ID" value="QTD48572.1"/>
    <property type="molecule type" value="Genomic_DNA"/>
</dbReference>
<name>A0A8A4THC1_SULCO</name>
<dbReference type="Proteomes" id="UP000663929">
    <property type="component" value="Chromosome"/>
</dbReference>
<gene>
    <name evidence="2" type="ORF">J3U87_23575</name>
</gene>
<evidence type="ECO:0000259" key="1">
    <source>
        <dbReference type="Pfam" id="PF19631"/>
    </source>
</evidence>
<organism evidence="2 3">
    <name type="scientific">Sulfidibacter corallicola</name>
    <dbReference type="NCBI Taxonomy" id="2818388"/>
    <lineage>
        <taxon>Bacteria</taxon>
        <taxon>Pseudomonadati</taxon>
        <taxon>Acidobacteriota</taxon>
        <taxon>Holophagae</taxon>
        <taxon>Acanthopleuribacterales</taxon>
        <taxon>Acanthopleuribacteraceae</taxon>
        <taxon>Sulfidibacter</taxon>
    </lineage>
</organism>